<name>A0A6V8KIZ7_9ACTN</name>
<evidence type="ECO:0000256" key="6">
    <source>
        <dbReference type="ARBA" id="ARBA00023310"/>
    </source>
</evidence>
<comment type="function">
    <text evidence="7">F(1)F(0) ATP synthase produces ATP from ADP in the presence of a proton or sodium gradient. F-type ATPases consist of two structural domains, F(1) containing the extramembraneous catalytic core and F(0) containing the membrane proton channel, linked together by a central stalk and a peripheral stalk. During catalysis, ATP synthesis in the catalytic domain of F(1) is coupled via a rotary mechanism of the central stalk subunits to proton translocation.</text>
</comment>
<keyword evidence="7" id="KW-1003">Cell membrane</keyword>
<dbReference type="RefSeq" id="WP_173070061.1">
    <property type="nucleotide sequence ID" value="NZ_BAABGO010000014.1"/>
</dbReference>
<proteinExistence type="inferred from homology"/>
<evidence type="ECO:0000256" key="3">
    <source>
        <dbReference type="ARBA" id="ARBA00022781"/>
    </source>
</evidence>
<dbReference type="Proteomes" id="UP000482800">
    <property type="component" value="Unassembled WGS sequence"/>
</dbReference>
<keyword evidence="6 7" id="KW-0066">ATP synthesis</keyword>
<sequence length="273" mass="29013">MQVASRESYTAAAERLEAHARRANPQTIAGTAGDLLAVADLLRREPRLRRALSDPARSGQDRQGLLSSLLGNKVGKPAVEMAGALVAGRWSAPSELLDATERLGVEALLASADRAGDLGEVEDELFRFGQVVSADPALAGALGDVVSPAAQRATLARALLEGKAKPVTVRLVEVALAGFGGRSFDGSLTRLVELAADRRDRQVAYVTVAAPLTDEEERRLGAKLAELYGREVSVKQVVRPEILGGMSVRVGSDLYDGTVLRRLTDTRNALAKR</sequence>
<keyword evidence="4 7" id="KW-0406">Ion transport</keyword>
<evidence type="ECO:0000256" key="5">
    <source>
        <dbReference type="ARBA" id="ARBA00023136"/>
    </source>
</evidence>
<gene>
    <name evidence="7 8" type="primary">atpH</name>
    <name evidence="8" type="ORF">Phou_093430</name>
</gene>
<comment type="subcellular location">
    <subcellularLocation>
        <location evidence="7">Cell membrane</location>
        <topology evidence="7">Peripheral membrane protein</topology>
    </subcellularLocation>
    <subcellularLocation>
        <location evidence="1">Membrane</location>
    </subcellularLocation>
</comment>
<accession>A0A6V8KIZ7</accession>
<dbReference type="GO" id="GO:0005886">
    <property type="term" value="C:plasma membrane"/>
    <property type="evidence" value="ECO:0007669"/>
    <property type="project" value="UniProtKB-SubCell"/>
</dbReference>
<keyword evidence="7" id="KW-0139">CF(1)</keyword>
<keyword evidence="5 7" id="KW-0472">Membrane</keyword>
<dbReference type="Pfam" id="PF00213">
    <property type="entry name" value="OSCP"/>
    <property type="match status" value="1"/>
</dbReference>
<dbReference type="PANTHER" id="PTHR11910">
    <property type="entry name" value="ATP SYNTHASE DELTA CHAIN"/>
    <property type="match status" value="1"/>
</dbReference>
<dbReference type="EMBL" id="BLPF01000004">
    <property type="protein sequence ID" value="GFJ85163.1"/>
    <property type="molecule type" value="Genomic_DNA"/>
</dbReference>
<reference evidence="8 9" key="2">
    <citation type="submission" date="2020-03" db="EMBL/GenBank/DDBJ databases">
        <authorList>
            <person name="Ichikawa N."/>
            <person name="Kimura A."/>
            <person name="Kitahashi Y."/>
            <person name="Uohara A."/>
        </authorList>
    </citation>
    <scope>NUCLEOTIDE SEQUENCE [LARGE SCALE GENOMIC DNA]</scope>
    <source>
        <strain evidence="8 9">NBRC 108639</strain>
    </source>
</reference>
<comment type="similarity">
    <text evidence="7">Belongs to the ATPase delta chain family.</text>
</comment>
<dbReference type="GO" id="GO:0045259">
    <property type="term" value="C:proton-transporting ATP synthase complex"/>
    <property type="evidence" value="ECO:0007669"/>
    <property type="project" value="UniProtKB-KW"/>
</dbReference>
<keyword evidence="2 7" id="KW-0813">Transport</keyword>
<organism evidence="8 9">
    <name type="scientific">Phytohabitans houttuyneae</name>
    <dbReference type="NCBI Taxonomy" id="1076126"/>
    <lineage>
        <taxon>Bacteria</taxon>
        <taxon>Bacillati</taxon>
        <taxon>Actinomycetota</taxon>
        <taxon>Actinomycetes</taxon>
        <taxon>Micromonosporales</taxon>
        <taxon>Micromonosporaceae</taxon>
    </lineage>
</organism>
<evidence type="ECO:0000313" key="8">
    <source>
        <dbReference type="EMBL" id="GFJ85163.1"/>
    </source>
</evidence>
<reference evidence="8 9" key="1">
    <citation type="submission" date="2020-03" db="EMBL/GenBank/DDBJ databases">
        <title>Whole genome shotgun sequence of Phytohabitans houttuyneae NBRC 108639.</title>
        <authorList>
            <person name="Komaki H."/>
            <person name="Tamura T."/>
        </authorList>
    </citation>
    <scope>NUCLEOTIDE SEQUENCE [LARGE SCALE GENOMIC DNA]</scope>
    <source>
        <strain evidence="8 9">NBRC 108639</strain>
    </source>
</reference>
<dbReference type="GO" id="GO:0046933">
    <property type="term" value="F:proton-transporting ATP synthase activity, rotational mechanism"/>
    <property type="evidence" value="ECO:0007669"/>
    <property type="project" value="UniProtKB-UniRule"/>
</dbReference>
<dbReference type="InterPro" id="IPR000711">
    <property type="entry name" value="ATPase_OSCP/dsu"/>
</dbReference>
<keyword evidence="3 7" id="KW-0375">Hydrogen ion transport</keyword>
<dbReference type="AlphaFoldDB" id="A0A6V8KIZ7"/>
<evidence type="ECO:0000256" key="4">
    <source>
        <dbReference type="ARBA" id="ARBA00023065"/>
    </source>
</evidence>
<dbReference type="HAMAP" id="MF_01416">
    <property type="entry name" value="ATP_synth_delta_bact"/>
    <property type="match status" value="1"/>
</dbReference>
<dbReference type="PRINTS" id="PR00125">
    <property type="entry name" value="ATPASEDELTA"/>
</dbReference>
<evidence type="ECO:0000256" key="7">
    <source>
        <dbReference type="HAMAP-Rule" id="MF_01416"/>
    </source>
</evidence>
<comment type="function">
    <text evidence="7">This protein is part of the stalk that links CF(0) to CF(1). It either transmits conformational changes from CF(0) to CF(1) or is implicated in proton conduction.</text>
</comment>
<evidence type="ECO:0000256" key="2">
    <source>
        <dbReference type="ARBA" id="ARBA00022448"/>
    </source>
</evidence>
<keyword evidence="9" id="KW-1185">Reference proteome</keyword>
<protein>
    <recommendedName>
        <fullName evidence="7">ATP synthase subunit delta</fullName>
    </recommendedName>
    <alternativeName>
        <fullName evidence="7">ATP synthase F(1) sector subunit delta</fullName>
    </alternativeName>
    <alternativeName>
        <fullName evidence="7">F-type ATPase subunit delta</fullName>
        <shortName evidence="7">F-ATPase subunit delta</shortName>
    </alternativeName>
</protein>
<dbReference type="NCBIfam" id="NF009967">
    <property type="entry name" value="PRK13430.1"/>
    <property type="match status" value="1"/>
</dbReference>
<comment type="caution">
    <text evidence="8">The sequence shown here is derived from an EMBL/GenBank/DDBJ whole genome shotgun (WGS) entry which is preliminary data.</text>
</comment>
<evidence type="ECO:0000256" key="1">
    <source>
        <dbReference type="ARBA" id="ARBA00004370"/>
    </source>
</evidence>
<evidence type="ECO:0000313" key="9">
    <source>
        <dbReference type="Proteomes" id="UP000482800"/>
    </source>
</evidence>